<sequence length="93" mass="10781">MVYIDPRKPRRLGDKGRAAKARAMARQRAAEARRQKLRLLVHGIIITLGIWGFRHTDLNSSDPFESVTLVLMDILFCIYLLLMVFIEAWNRAK</sequence>
<reference evidence="2 3" key="1">
    <citation type="submission" date="2013-04" db="EMBL/GenBank/DDBJ databases">
        <title>Oceanococcus atlanticus 22II-S10r2 Genome Sequencing.</title>
        <authorList>
            <person name="Lai Q."/>
            <person name="Li G."/>
            <person name="Shao Z."/>
        </authorList>
    </citation>
    <scope>NUCLEOTIDE SEQUENCE [LARGE SCALE GENOMIC DNA]</scope>
    <source>
        <strain evidence="2 3">22II-S10r2</strain>
    </source>
</reference>
<dbReference type="RefSeq" id="WP_083559379.1">
    <property type="nucleotide sequence ID" value="NZ_AQQV01000001.1"/>
</dbReference>
<evidence type="ECO:0000256" key="1">
    <source>
        <dbReference type="SAM" id="Phobius"/>
    </source>
</evidence>
<keyword evidence="1" id="KW-0472">Membrane</keyword>
<feature type="transmembrane region" description="Helical" evidence="1">
    <location>
        <begin position="66"/>
        <end position="86"/>
    </location>
</feature>
<keyword evidence="3" id="KW-1185">Reference proteome</keyword>
<proteinExistence type="predicted"/>
<keyword evidence="1" id="KW-1133">Transmembrane helix</keyword>
<name>A0A1Y1SHH6_9GAMM</name>
<accession>A0A1Y1SHH6</accession>
<comment type="caution">
    <text evidence="2">The sequence shown here is derived from an EMBL/GenBank/DDBJ whole genome shotgun (WGS) entry which is preliminary data.</text>
</comment>
<organism evidence="2 3">
    <name type="scientific">Oceanococcus atlanticus</name>
    <dbReference type="NCBI Taxonomy" id="1317117"/>
    <lineage>
        <taxon>Bacteria</taxon>
        <taxon>Pseudomonadati</taxon>
        <taxon>Pseudomonadota</taxon>
        <taxon>Gammaproteobacteria</taxon>
        <taxon>Chromatiales</taxon>
        <taxon>Oceanococcaceae</taxon>
        <taxon>Oceanococcus</taxon>
    </lineage>
</organism>
<dbReference type="AlphaFoldDB" id="A0A1Y1SHH6"/>
<dbReference type="EMBL" id="AQQV01000001">
    <property type="protein sequence ID" value="ORE88761.1"/>
    <property type="molecule type" value="Genomic_DNA"/>
</dbReference>
<gene>
    <name evidence="2" type="ORF">ATO7_02760</name>
</gene>
<keyword evidence="1" id="KW-0812">Transmembrane</keyword>
<evidence type="ECO:0000313" key="2">
    <source>
        <dbReference type="EMBL" id="ORE88761.1"/>
    </source>
</evidence>
<dbReference type="Proteomes" id="UP000192342">
    <property type="component" value="Unassembled WGS sequence"/>
</dbReference>
<protein>
    <submittedName>
        <fullName evidence="2">Uncharacterized protein</fullName>
    </submittedName>
</protein>
<evidence type="ECO:0000313" key="3">
    <source>
        <dbReference type="Proteomes" id="UP000192342"/>
    </source>
</evidence>
<feature type="transmembrane region" description="Helical" evidence="1">
    <location>
        <begin position="37"/>
        <end position="54"/>
    </location>
</feature>